<dbReference type="AlphaFoldDB" id="A0A547PRF3"/>
<reference evidence="1 2" key="1">
    <citation type="submission" date="2019-06" db="EMBL/GenBank/DDBJ databases">
        <title>Paenimaribius caenipelagi gen. nov., sp. nov., isolated from a tidal flat.</title>
        <authorList>
            <person name="Yoon J.-H."/>
        </authorList>
    </citation>
    <scope>NUCLEOTIDE SEQUENCE [LARGE SCALE GENOMIC DNA]</scope>
    <source>
        <strain evidence="1 2">JBTF-M29</strain>
    </source>
</reference>
<evidence type="ECO:0000313" key="1">
    <source>
        <dbReference type="EMBL" id="TRD16671.1"/>
    </source>
</evidence>
<organism evidence="1 2">
    <name type="scientific">Palleronia caenipelagi</name>
    <dbReference type="NCBI Taxonomy" id="2489174"/>
    <lineage>
        <taxon>Bacteria</taxon>
        <taxon>Pseudomonadati</taxon>
        <taxon>Pseudomonadota</taxon>
        <taxon>Alphaproteobacteria</taxon>
        <taxon>Rhodobacterales</taxon>
        <taxon>Roseobacteraceae</taxon>
        <taxon>Palleronia</taxon>
    </lineage>
</organism>
<sequence>MKQIICINWGTKYGPRYVNRLYAGVARNVTPPFRFVCFCDDPSGMRPEVETQPLPEIDYEIPRTRTGIWPKSRLWGAKLGDLSGPVLFLDLDVIVTGSLDPLFEYGAPEKVVLARNPSNLLEKLGQTSVFRFPVGGLLPLQERFKADPQAIAETYRYEQRFVTREAPGGPEFYPRAWVAHFRRDCRRIFPLNYLLAPKLPRDARVVLFAGHLTPQNAIEGRYGDYRQPSARAHIAALWRGKRKGSVLSHLRHFIRPSPWVAENWRE</sequence>
<name>A0A547PRF3_9RHOB</name>
<dbReference type="GO" id="GO:0016740">
    <property type="term" value="F:transferase activity"/>
    <property type="evidence" value="ECO:0007669"/>
    <property type="project" value="UniProtKB-KW"/>
</dbReference>
<dbReference type="OrthoDB" id="564871at2"/>
<dbReference type="Proteomes" id="UP000318590">
    <property type="component" value="Unassembled WGS sequence"/>
</dbReference>
<dbReference type="EMBL" id="VFSV01000027">
    <property type="protein sequence ID" value="TRD16671.1"/>
    <property type="molecule type" value="Genomic_DNA"/>
</dbReference>
<proteinExistence type="predicted"/>
<keyword evidence="1" id="KW-0808">Transferase</keyword>
<dbReference type="InterPro" id="IPR029044">
    <property type="entry name" value="Nucleotide-diphossugar_trans"/>
</dbReference>
<evidence type="ECO:0000313" key="2">
    <source>
        <dbReference type="Proteomes" id="UP000318590"/>
    </source>
</evidence>
<accession>A0A547PRF3</accession>
<dbReference type="SUPFAM" id="SSF53448">
    <property type="entry name" value="Nucleotide-diphospho-sugar transferases"/>
    <property type="match status" value="1"/>
</dbReference>
<keyword evidence="2" id="KW-1185">Reference proteome</keyword>
<gene>
    <name evidence="1" type="ORF">FEV53_13790</name>
</gene>
<comment type="caution">
    <text evidence="1">The sequence shown here is derived from an EMBL/GenBank/DDBJ whole genome shotgun (WGS) entry which is preliminary data.</text>
</comment>
<protein>
    <submittedName>
        <fullName evidence="1">Glycosyl transferase</fullName>
    </submittedName>
</protein>
<dbReference type="RefSeq" id="WP_142835405.1">
    <property type="nucleotide sequence ID" value="NZ_VFSV01000027.1"/>
</dbReference>